<proteinExistence type="predicted"/>
<comment type="caution">
    <text evidence="1">The sequence shown here is derived from an EMBL/GenBank/DDBJ whole genome shotgun (WGS) entry which is preliminary data.</text>
</comment>
<name>A0ABW3Y5P9_9FLAO</name>
<accession>A0ABW3Y5P9</accession>
<reference evidence="2" key="1">
    <citation type="journal article" date="2019" name="Int. J. Syst. Evol. Microbiol.">
        <title>The Global Catalogue of Microorganisms (GCM) 10K type strain sequencing project: providing services to taxonomists for standard genome sequencing and annotation.</title>
        <authorList>
            <consortium name="The Broad Institute Genomics Platform"/>
            <consortium name="The Broad Institute Genome Sequencing Center for Infectious Disease"/>
            <person name="Wu L."/>
            <person name="Ma J."/>
        </authorList>
    </citation>
    <scope>NUCLEOTIDE SEQUENCE [LARGE SCALE GENOMIC DNA]</scope>
    <source>
        <strain evidence="2">CCUG 61485</strain>
    </source>
</reference>
<evidence type="ECO:0000313" key="1">
    <source>
        <dbReference type="EMBL" id="MFD1316785.1"/>
    </source>
</evidence>
<evidence type="ECO:0008006" key="3">
    <source>
        <dbReference type="Google" id="ProtNLM"/>
    </source>
</evidence>
<dbReference type="Gene3D" id="2.40.160.50">
    <property type="entry name" value="membrane protein fhac: a member of the omp85/tpsb transporter family"/>
    <property type="match status" value="1"/>
</dbReference>
<gene>
    <name evidence="1" type="ORF">ACFQ39_14260</name>
</gene>
<organism evidence="1 2">
    <name type="scientific">Namhaeicola litoreus</name>
    <dbReference type="NCBI Taxonomy" id="1052145"/>
    <lineage>
        <taxon>Bacteria</taxon>
        <taxon>Pseudomonadati</taxon>
        <taxon>Bacteroidota</taxon>
        <taxon>Flavobacteriia</taxon>
        <taxon>Flavobacteriales</taxon>
        <taxon>Flavobacteriaceae</taxon>
        <taxon>Namhaeicola</taxon>
    </lineage>
</organism>
<dbReference type="Proteomes" id="UP001597201">
    <property type="component" value="Unassembled WGS sequence"/>
</dbReference>
<keyword evidence="2" id="KW-1185">Reference proteome</keyword>
<evidence type="ECO:0000313" key="2">
    <source>
        <dbReference type="Proteomes" id="UP001597201"/>
    </source>
</evidence>
<dbReference type="RefSeq" id="WP_377180167.1">
    <property type="nucleotide sequence ID" value="NZ_JBHTMY010000004.1"/>
</dbReference>
<dbReference type="EMBL" id="JBHTMY010000004">
    <property type="protein sequence ID" value="MFD1316785.1"/>
    <property type="molecule type" value="Genomic_DNA"/>
</dbReference>
<sequence>MQLQILPEKLQDTVILNTIDFEQFHQDKASVVQETNSILSKLVKKGFIACELKNLDLKERLYTAYFDVGSKVDSVVFQSESILDTKTLEKFQIKKTKNTYTITYSLLEDFLNHLSKSFYQIGDPFATVKLSNIRQEDNFLFADLLISLSEKPRRIDQIYMKGYDKFPQGFIEHGLGLSKGDLFTEEVLTNSEAIVSSIPFVGQIKSPEVLFSKDSTYLYYFLEKKKSSFFDGMIGFTSDNEENNLIFNGYLDLRLVNIFNSGETTQIFWQNNGQNRREFKFYSQWPYVFKSKFSTELHFDLYQQDSTFNQIATLAGLSYPIKQHARIGFLFDYSKSNKLASTTTDQVQSFDRIGFRIHYNFHRPLENNLLWNKYFLETELLFANRKAETTSNEQLLLRLRNNYTFQLYPRVYLFTQFQGAYLFSDELITNEQFRIGGTETIRGFQEQVFFTDVYGIINLEARFRTNTSDYFHTVTDIAYLQNSILNSNNTLLSVGLGYVLTTKIGKIQLIYAIGKTDQQSFDFSRSAFHIKVQNNF</sequence>
<protein>
    <recommendedName>
        <fullName evidence="3">Bacterial surface antigen (D15) domain-containing protein</fullName>
    </recommendedName>
</protein>